<evidence type="ECO:0000313" key="3">
    <source>
        <dbReference type="EMBL" id="KAJ8769966.1"/>
    </source>
</evidence>
<organism evidence="3 4">
    <name type="scientific">Erythroxylum novogranatense</name>
    <dbReference type="NCBI Taxonomy" id="1862640"/>
    <lineage>
        <taxon>Eukaryota</taxon>
        <taxon>Viridiplantae</taxon>
        <taxon>Streptophyta</taxon>
        <taxon>Embryophyta</taxon>
        <taxon>Tracheophyta</taxon>
        <taxon>Spermatophyta</taxon>
        <taxon>Magnoliopsida</taxon>
        <taxon>eudicotyledons</taxon>
        <taxon>Gunneridae</taxon>
        <taxon>Pentapetalae</taxon>
        <taxon>rosids</taxon>
        <taxon>fabids</taxon>
        <taxon>Malpighiales</taxon>
        <taxon>Erythroxylaceae</taxon>
        <taxon>Erythroxylum</taxon>
    </lineage>
</organism>
<comment type="caution">
    <text evidence="3">The sequence shown here is derived from an EMBL/GenBank/DDBJ whole genome shotgun (WGS) entry which is preliminary data.</text>
</comment>
<evidence type="ECO:0000259" key="2">
    <source>
        <dbReference type="Pfam" id="PF07859"/>
    </source>
</evidence>
<name>A0AAV8TTZ8_9ROSI</name>
<evidence type="ECO:0000313" key="4">
    <source>
        <dbReference type="Proteomes" id="UP001159364"/>
    </source>
</evidence>
<accession>A0AAV8TTZ8</accession>
<dbReference type="InterPro" id="IPR029058">
    <property type="entry name" value="AB_hydrolase_fold"/>
</dbReference>
<dbReference type="SUPFAM" id="SSF53474">
    <property type="entry name" value="alpha/beta-Hydrolases"/>
    <property type="match status" value="1"/>
</dbReference>
<gene>
    <name evidence="3" type="ORF">K2173_009048</name>
</gene>
<proteinExistence type="inferred from homology"/>
<evidence type="ECO:0000256" key="1">
    <source>
        <dbReference type="ARBA" id="ARBA00010515"/>
    </source>
</evidence>
<dbReference type="AlphaFoldDB" id="A0AAV8TTZ8"/>
<dbReference type="GO" id="GO:0052689">
    <property type="term" value="F:carboxylic ester hydrolase activity"/>
    <property type="evidence" value="ECO:0007669"/>
    <property type="project" value="TreeGrafter"/>
</dbReference>
<dbReference type="InterPro" id="IPR013094">
    <property type="entry name" value="AB_hydrolase_3"/>
</dbReference>
<dbReference type="Proteomes" id="UP001159364">
    <property type="component" value="Linkage Group LG03"/>
</dbReference>
<dbReference type="Gene3D" id="3.40.50.1820">
    <property type="entry name" value="alpha/beta hydrolase"/>
    <property type="match status" value="1"/>
</dbReference>
<reference evidence="3 4" key="1">
    <citation type="submission" date="2021-09" db="EMBL/GenBank/DDBJ databases">
        <title>Genomic insights and catalytic innovation underlie evolution of tropane alkaloids biosynthesis.</title>
        <authorList>
            <person name="Wang Y.-J."/>
            <person name="Tian T."/>
            <person name="Huang J.-P."/>
            <person name="Huang S.-X."/>
        </authorList>
    </citation>
    <scope>NUCLEOTIDE SEQUENCE [LARGE SCALE GENOMIC DNA]</scope>
    <source>
        <strain evidence="3">KIB-2018</strain>
        <tissue evidence="3">Leaf</tissue>
    </source>
</reference>
<dbReference type="Pfam" id="PF07859">
    <property type="entry name" value="Abhydrolase_3"/>
    <property type="match status" value="1"/>
</dbReference>
<sequence>MSERARKSPPRLPLKVKFMLATHTFGSDAARRSDLTVNRSLLSVFDPKVPASAKPIDGVTSFDTSIDHHDGNLWFRLYNPTTAPTGGSRMPLIVYFHGGGFFSMGADTKRFDQLCRRFTREVPAVVISVNYRLAPEYQYPLQYQDGFDALKFIDGMNFENFSANVDLGQCFMAGDGAGGNLAHYVTLRASEYDFSNLKIIGLIALQPFFGGKERTESEINLDGVAPVLSVERTDWAWKAFMPQGSDRNHHTINVFGPNGEDISGKKFPPTLVFAGGFDILQDWQRKYCEGLKKCGKEVRLVEYPDAIHGFYTVPELPETSLMMGEVRAFVQNRLRSLINE</sequence>
<keyword evidence="4" id="KW-1185">Reference proteome</keyword>
<dbReference type="PANTHER" id="PTHR23024:SF434">
    <property type="entry name" value="ALPHA_BETA HYDROLASE FOLD-3 DOMAIN-CONTAINING PROTEIN"/>
    <property type="match status" value="1"/>
</dbReference>
<comment type="similarity">
    <text evidence="1">Belongs to the 'GDXG' lipolytic enzyme family.</text>
</comment>
<dbReference type="PANTHER" id="PTHR23024">
    <property type="entry name" value="ARYLACETAMIDE DEACETYLASE"/>
    <property type="match status" value="1"/>
</dbReference>
<dbReference type="InterPro" id="IPR050466">
    <property type="entry name" value="Carboxylest/Gibb_receptor"/>
</dbReference>
<protein>
    <recommendedName>
        <fullName evidence="2">Alpha/beta hydrolase fold-3 domain-containing protein</fullName>
    </recommendedName>
</protein>
<dbReference type="EMBL" id="JAIWQS010000003">
    <property type="protein sequence ID" value="KAJ8769966.1"/>
    <property type="molecule type" value="Genomic_DNA"/>
</dbReference>
<dbReference type="GO" id="GO:0009860">
    <property type="term" value="P:pollen tube growth"/>
    <property type="evidence" value="ECO:0007669"/>
    <property type="project" value="TreeGrafter"/>
</dbReference>
<feature type="domain" description="Alpha/beta hydrolase fold-3" evidence="2">
    <location>
        <begin position="93"/>
        <end position="311"/>
    </location>
</feature>